<dbReference type="AlphaFoldDB" id="A0A1E5GFZ2"/>
<dbReference type="EMBL" id="MIJZ01000013">
    <property type="protein sequence ID" value="OEG11622.1"/>
    <property type="molecule type" value="Genomic_DNA"/>
</dbReference>
<feature type="transmembrane region" description="Helical" evidence="2">
    <location>
        <begin position="170"/>
        <end position="191"/>
    </location>
</feature>
<organism evidence="4 5">
    <name type="scientific">Enterococcus ureasiticus</name>
    <dbReference type="NCBI Taxonomy" id="903984"/>
    <lineage>
        <taxon>Bacteria</taxon>
        <taxon>Bacillati</taxon>
        <taxon>Bacillota</taxon>
        <taxon>Bacilli</taxon>
        <taxon>Lactobacillales</taxon>
        <taxon>Enterococcaceae</taxon>
        <taxon>Enterococcus</taxon>
    </lineage>
</organism>
<protein>
    <recommendedName>
        <fullName evidence="3">DUF4097 domain-containing protein</fullName>
    </recommendedName>
</protein>
<keyword evidence="5" id="KW-1185">Reference proteome</keyword>
<accession>A0A1E5GFZ2</accession>
<keyword evidence="1" id="KW-0175">Coiled coil</keyword>
<comment type="caution">
    <text evidence="4">The sequence shown here is derived from an EMBL/GenBank/DDBJ whole genome shotgun (WGS) entry which is preliminary data.</text>
</comment>
<proteinExistence type="predicted"/>
<keyword evidence="2" id="KW-0472">Membrane</keyword>
<sequence length="518" mass="57836">MQTMEEYLNQLKAAFAEEDIDDFNELKEDLLEQLAICLEEGQTEAEVVARLAPPEEIAADYYADLSLDAAINAKTSVVPREKIQDVFIQTQKKRMQRFIKTALNVLKPLILFVLVVFLTFLLMYIIKELKEERNLAGIPTILSLLLLAIILQLVKTWILKKQKLINGLSMGLLALSLFMLLFFSVTNQLMYTGRQYYKKVNLASNKHAAFSFDSDADVEITTVEVSSTDKPSLMIKGRFKESDIQKIENSSYQNKINLTLDEENIFDTFTRTGRSEVIFFIPKGTILDDFHLGLSRGDLRLLDIQTKNFDLDLVTGDVYAKNIIADEGNISSDYGDVIIEESAMNLKVKSDSGKTVITGMLGDLSIEGDKGLSILKFLRSDNIVLNNHSGRMILEDSETKKLAATATNGQVIVKRTKGDLLMANETGKIVSEENQGTLELNNGSGPTIAIQENKVNATVSSQSGFIKWLQDPSQSVKITAKTETGELRNDFVDVPDNAKYTIDVKSKNGDVKILEKVE</sequence>
<evidence type="ECO:0000313" key="5">
    <source>
        <dbReference type="Proteomes" id="UP000094068"/>
    </source>
</evidence>
<name>A0A1E5GFZ2_9ENTE</name>
<reference evidence="5" key="1">
    <citation type="submission" date="2016-09" db="EMBL/GenBank/DDBJ databases">
        <authorList>
            <person name="Gulvik C.A."/>
        </authorList>
    </citation>
    <scope>NUCLEOTIDE SEQUENCE [LARGE SCALE GENOMIC DNA]</scope>
    <source>
        <strain evidence="5">DSM 23328</strain>
    </source>
</reference>
<feature type="coiled-coil region" evidence="1">
    <location>
        <begin position="13"/>
        <end position="40"/>
    </location>
</feature>
<evidence type="ECO:0000259" key="3">
    <source>
        <dbReference type="Pfam" id="PF13349"/>
    </source>
</evidence>
<evidence type="ECO:0000256" key="2">
    <source>
        <dbReference type="SAM" id="Phobius"/>
    </source>
</evidence>
<feature type="domain" description="DUF4097" evidence="3">
    <location>
        <begin position="371"/>
        <end position="513"/>
    </location>
</feature>
<keyword evidence="2" id="KW-1133">Transmembrane helix</keyword>
<feature type="transmembrane region" description="Helical" evidence="2">
    <location>
        <begin position="138"/>
        <end position="158"/>
    </location>
</feature>
<dbReference type="OrthoDB" id="2174567at2"/>
<evidence type="ECO:0000256" key="1">
    <source>
        <dbReference type="SAM" id="Coils"/>
    </source>
</evidence>
<feature type="domain" description="DUF4097" evidence="3">
    <location>
        <begin position="215"/>
        <end position="367"/>
    </location>
</feature>
<keyword evidence="2" id="KW-0812">Transmembrane</keyword>
<feature type="transmembrane region" description="Helical" evidence="2">
    <location>
        <begin position="102"/>
        <end position="126"/>
    </location>
</feature>
<gene>
    <name evidence="4" type="ORF">BCR21_10050</name>
</gene>
<dbReference type="InterPro" id="IPR025164">
    <property type="entry name" value="Toastrack_DUF4097"/>
</dbReference>
<evidence type="ECO:0000313" key="4">
    <source>
        <dbReference type="EMBL" id="OEG11622.1"/>
    </source>
</evidence>
<dbReference type="STRING" id="903984.BCR21_10050"/>
<dbReference type="Proteomes" id="UP000094068">
    <property type="component" value="Unassembled WGS sequence"/>
</dbReference>
<dbReference type="Pfam" id="PF13349">
    <property type="entry name" value="DUF4097"/>
    <property type="match status" value="2"/>
</dbReference>